<evidence type="ECO:0000256" key="6">
    <source>
        <dbReference type="ARBA" id="ARBA00022989"/>
    </source>
</evidence>
<dbReference type="Pfam" id="PF08449">
    <property type="entry name" value="UAA"/>
    <property type="match status" value="1"/>
</dbReference>
<proteinExistence type="inferred from homology"/>
<dbReference type="Proteomes" id="UP000179807">
    <property type="component" value="Unassembled WGS sequence"/>
</dbReference>
<dbReference type="GO" id="GO:0000139">
    <property type="term" value="C:Golgi membrane"/>
    <property type="evidence" value="ECO:0007669"/>
    <property type="project" value="TreeGrafter"/>
</dbReference>
<feature type="transmembrane region" description="Helical" evidence="8">
    <location>
        <begin position="226"/>
        <end position="246"/>
    </location>
</feature>
<feature type="transmembrane region" description="Helical" evidence="8">
    <location>
        <begin position="46"/>
        <end position="65"/>
    </location>
</feature>
<dbReference type="VEuPathDB" id="TrichDB:TRFO_19485"/>
<evidence type="ECO:0000256" key="5">
    <source>
        <dbReference type="ARBA" id="ARBA00022824"/>
    </source>
</evidence>
<keyword evidence="4 8" id="KW-0812">Transmembrane</keyword>
<evidence type="ECO:0000256" key="8">
    <source>
        <dbReference type="SAM" id="Phobius"/>
    </source>
</evidence>
<dbReference type="GO" id="GO:0005789">
    <property type="term" value="C:endoplasmic reticulum membrane"/>
    <property type="evidence" value="ECO:0007669"/>
    <property type="project" value="UniProtKB-SubCell"/>
</dbReference>
<gene>
    <name evidence="9" type="ORF">TRFO_19485</name>
</gene>
<keyword evidence="6 8" id="KW-1133">Transmembrane helix</keyword>
<keyword evidence="3" id="KW-0813">Transport</keyword>
<feature type="transmembrane region" description="Helical" evidence="8">
    <location>
        <begin position="194"/>
        <end position="214"/>
    </location>
</feature>
<comment type="subcellular location">
    <subcellularLocation>
        <location evidence="1">Endoplasmic reticulum membrane</location>
        <topology evidence="1">Multi-pass membrane protein</topology>
    </subcellularLocation>
</comment>
<sequence length="316" mass="35566">MFFSKKVKLGIAIAIMYVSFLLYFMLHEELLPKKNASSDSFSYPNALIFFNDICYMLAAFIAVLITKAQLPKNPFPFIAISLPQQAGMACVNYAHKYVNYPTFQVMKAAKPMSVMLCKLLIFHQRIDIKTIYVVILLSIGLIIFGVNCHFESKSYIGVLYACGALFCDAIYVPIVDKLKVGNGGPFVTMFYNYMWSTLIVFILRFTEIFDAVFWIFKHQKEFLPKLLLFGVTGSIGQISLFAAIGLSDGLVLSIATTTRKLVTIVLSSIVFGHNLNSRQWLGVGIVFTALGIEIFFKSKKKVKIEQSDALDVREKI</sequence>
<reference evidence="9" key="1">
    <citation type="submission" date="2016-10" db="EMBL/GenBank/DDBJ databases">
        <authorList>
            <person name="Benchimol M."/>
            <person name="Almeida L.G."/>
            <person name="Vasconcelos A.T."/>
            <person name="Perreira-Neves A."/>
            <person name="Rosa I.A."/>
            <person name="Tasca T."/>
            <person name="Bogo M.R."/>
            <person name="de Souza W."/>
        </authorList>
    </citation>
    <scope>NUCLEOTIDE SEQUENCE [LARGE SCALE GENOMIC DNA]</scope>
    <source>
        <strain evidence="9">K</strain>
    </source>
</reference>
<keyword evidence="10" id="KW-1185">Reference proteome</keyword>
<dbReference type="PANTHER" id="PTHR10778:SF10">
    <property type="entry name" value="SOLUTE CARRIER FAMILY 35 MEMBER B1"/>
    <property type="match status" value="1"/>
</dbReference>
<name>A0A1J4KIE1_9EUKA</name>
<dbReference type="GO" id="GO:0005460">
    <property type="term" value="F:UDP-glucose transmembrane transporter activity"/>
    <property type="evidence" value="ECO:0007669"/>
    <property type="project" value="TreeGrafter"/>
</dbReference>
<evidence type="ECO:0000313" key="9">
    <source>
        <dbReference type="EMBL" id="OHT10995.1"/>
    </source>
</evidence>
<dbReference type="InterPro" id="IPR037185">
    <property type="entry name" value="EmrE-like"/>
</dbReference>
<dbReference type="InterPro" id="IPR013657">
    <property type="entry name" value="SCL35B1-4/HUT1"/>
</dbReference>
<feature type="transmembrane region" description="Helical" evidence="8">
    <location>
        <begin position="130"/>
        <end position="148"/>
    </location>
</feature>
<dbReference type="PANTHER" id="PTHR10778">
    <property type="entry name" value="SOLUTE CARRIER FAMILY 35 MEMBER B"/>
    <property type="match status" value="1"/>
</dbReference>
<feature type="transmembrane region" description="Helical" evidence="8">
    <location>
        <begin position="279"/>
        <end position="296"/>
    </location>
</feature>
<accession>A0A1J4KIE1</accession>
<evidence type="ECO:0000256" key="2">
    <source>
        <dbReference type="ARBA" id="ARBA00010694"/>
    </source>
</evidence>
<keyword evidence="5" id="KW-0256">Endoplasmic reticulum</keyword>
<evidence type="ECO:0000256" key="7">
    <source>
        <dbReference type="ARBA" id="ARBA00023136"/>
    </source>
</evidence>
<comment type="caution">
    <text evidence="9">The sequence shown here is derived from an EMBL/GenBank/DDBJ whole genome shotgun (WGS) entry which is preliminary data.</text>
</comment>
<dbReference type="SUPFAM" id="SSF103481">
    <property type="entry name" value="Multidrug resistance efflux transporter EmrE"/>
    <property type="match status" value="2"/>
</dbReference>
<evidence type="ECO:0000313" key="10">
    <source>
        <dbReference type="Proteomes" id="UP000179807"/>
    </source>
</evidence>
<evidence type="ECO:0000256" key="3">
    <source>
        <dbReference type="ARBA" id="ARBA00022448"/>
    </source>
</evidence>
<comment type="similarity">
    <text evidence="2">Belongs to the nucleotide-sugar transporter family. SLC35B subfamily.</text>
</comment>
<dbReference type="AlphaFoldDB" id="A0A1J4KIE1"/>
<dbReference type="OrthoDB" id="1601at2759"/>
<protein>
    <submittedName>
        <fullName evidence="9">Solute carrier family 35 member B1</fullName>
    </submittedName>
</protein>
<feature type="transmembrane region" description="Helical" evidence="8">
    <location>
        <begin position="7"/>
        <end position="26"/>
    </location>
</feature>
<dbReference type="RefSeq" id="XP_068364131.1">
    <property type="nucleotide sequence ID" value="XM_068500814.1"/>
</dbReference>
<evidence type="ECO:0000256" key="4">
    <source>
        <dbReference type="ARBA" id="ARBA00022692"/>
    </source>
</evidence>
<dbReference type="GO" id="GO:0005459">
    <property type="term" value="F:UDP-galactose transmembrane transporter activity"/>
    <property type="evidence" value="ECO:0007669"/>
    <property type="project" value="TreeGrafter"/>
</dbReference>
<keyword evidence="7 8" id="KW-0472">Membrane</keyword>
<evidence type="ECO:0000256" key="1">
    <source>
        <dbReference type="ARBA" id="ARBA00004477"/>
    </source>
</evidence>
<dbReference type="GeneID" id="94835518"/>
<organism evidence="9 10">
    <name type="scientific">Tritrichomonas foetus</name>
    <dbReference type="NCBI Taxonomy" id="1144522"/>
    <lineage>
        <taxon>Eukaryota</taxon>
        <taxon>Metamonada</taxon>
        <taxon>Parabasalia</taxon>
        <taxon>Tritrichomonadida</taxon>
        <taxon>Tritrichomonadidae</taxon>
        <taxon>Tritrichomonas</taxon>
    </lineage>
</organism>
<dbReference type="EMBL" id="MLAK01000596">
    <property type="protein sequence ID" value="OHT10995.1"/>
    <property type="molecule type" value="Genomic_DNA"/>
</dbReference>